<feature type="transmembrane region" description="Helical" evidence="11">
    <location>
        <begin position="1029"/>
        <end position="1051"/>
    </location>
</feature>
<dbReference type="InterPro" id="IPR019316">
    <property type="entry name" value="G8_domain"/>
</dbReference>
<dbReference type="InterPro" id="IPR055401">
    <property type="entry name" value="CEMIP_beta-hel_dom"/>
</dbReference>
<dbReference type="OrthoDB" id="190675at2759"/>
<keyword evidence="5 11" id="KW-0812">Transmembrane</keyword>
<name>A0A1V9Z3F6_ACHHY</name>
<sequence>MRIIPCLLALPVAAAWTEVTWAGMNVAGDVTIPSGTRVTMRGSNVFTGQLTVAAGATLTVDPNANVYLQIGNLEISGTFQIGTAAVPYGNTATIALGCVSGVYPPTDDRRNGINVRTGGAIGTSCIAVAAPVDWVVGDVIVVTTTDYDPTFTERRTITGFGTGGCLKLDQPLVYNHFGEITEGIDERAEVGLLTRNIQFKGCSAMVSAGQRIGGHIKVNPGFASAQVVGVEITAFGQGDIVGRYPIHFHLCGAAPTGTLLRANSVHDTYMRAITIHGTQNVVVERNVAYNVSGHAIFLEDGAEFNNVFDGNLVALVREKLDGPFRLGSDDASGLAGFWITNANNVFRNNVVAGVEGSGFWLHTRLLVKNPSFAAGHYSALTPFTIPLKSCVGNRAHSVWNGFRIDSEDFDGGDVPLVDNGGAFSQAYSPTTVPVITDFTVHHARQGGWFRIFEIVLDNWKLGDVRQGIQFLTTGNTATVPVNGTVRNSLFVGNTANRGNLVATKWQSVAYLEGRSESAFLLTDLIKMALVLYDGPHFVDNCTFANYYSQPCMNYINPAIGARAFNTFMMATTTAVTNCRFVNTAYPVYLLDRQSDGGRTTVIRDTSGSISGYAGAFVLPDWSFYTTARCQRSASYGLACPHRYNNFEIVQIDSDAVNLAKYGQASVARMNLDSSMSSPPSLTFAGQYIPAAGGYLYHPNLAVGATYVVSFLSRTPPVLRFNLVNGNAGDVHTLAVCYPVGTKITSVVTSSGRALSGMQSLRDTSCVNCYFYDTTRAVLVFRIAQTAAPVDITNACPVGGCPGVVITTRLPSGATGVTDAATRAYPLLATTNDAWVRTAFTAVATIKTAGTATVAFNTNWCAFNDQCLNAIDSGNLDTGILAYSNAPCNGIGCYSSTCRYCKLPTSKSTLPFLACPFSTASVVVTTTPVATAEPKAPAVATTAAPRTTTAVPTTLNCKLATGDYQMGLGVYVDAICPTQGGPGCIANSMCRFCVRVPKLLSPPYPACPSGVMITVAQAEVSPDGIALPPMALFATALVSLLVASVALVGAIIHRRGMSSTPPVQAAAPPSLLLPTDVAHV</sequence>
<comment type="similarity">
    <text evidence="3">Belongs to the CEMIP family.</text>
</comment>
<keyword evidence="9" id="KW-0325">Glycoprotein</keyword>
<dbReference type="SMART" id="SM00710">
    <property type="entry name" value="PbH1"/>
    <property type="match status" value="5"/>
</dbReference>
<dbReference type="GO" id="GO:0016798">
    <property type="term" value="F:hydrolase activity, acting on glycosyl bonds"/>
    <property type="evidence" value="ECO:0007669"/>
    <property type="project" value="UniProtKB-KW"/>
</dbReference>
<dbReference type="Gene3D" id="2.160.20.10">
    <property type="entry name" value="Single-stranded right-handed beta-helix, Pectin lyase-like"/>
    <property type="match status" value="1"/>
</dbReference>
<evidence type="ECO:0000256" key="9">
    <source>
        <dbReference type="ARBA" id="ARBA00023180"/>
    </source>
</evidence>
<organism evidence="14 15">
    <name type="scientific">Achlya hypogyna</name>
    <name type="common">Oomycete</name>
    <name type="synonym">Protoachlya hypogyna</name>
    <dbReference type="NCBI Taxonomy" id="1202772"/>
    <lineage>
        <taxon>Eukaryota</taxon>
        <taxon>Sar</taxon>
        <taxon>Stramenopiles</taxon>
        <taxon>Oomycota</taxon>
        <taxon>Saprolegniomycetes</taxon>
        <taxon>Saprolegniales</taxon>
        <taxon>Achlyaceae</taxon>
        <taxon>Achlya</taxon>
    </lineage>
</organism>
<dbReference type="InterPro" id="IPR011050">
    <property type="entry name" value="Pectin_lyase_fold/virulence"/>
</dbReference>
<dbReference type="Pfam" id="PF24606">
    <property type="entry name" value="CEMIP_beta-hel"/>
    <property type="match status" value="1"/>
</dbReference>
<evidence type="ECO:0000313" key="14">
    <source>
        <dbReference type="EMBL" id="OQR92360.1"/>
    </source>
</evidence>
<dbReference type="PANTHER" id="PTHR15535">
    <property type="entry name" value="TRANSMEMBRANE PROTEIN 2-RELATED"/>
    <property type="match status" value="1"/>
</dbReference>
<dbReference type="SUPFAM" id="SSF51126">
    <property type="entry name" value="Pectin lyase-like"/>
    <property type="match status" value="1"/>
</dbReference>
<evidence type="ECO:0000259" key="13">
    <source>
        <dbReference type="PROSITE" id="PS51484"/>
    </source>
</evidence>
<gene>
    <name evidence="14" type="ORF">ACHHYP_03789</name>
</gene>
<reference evidence="14 15" key="1">
    <citation type="journal article" date="2014" name="Genome Biol. Evol.">
        <title>The secreted proteins of Achlya hypogyna and Thraustotheca clavata identify the ancestral oomycete secretome and reveal gene acquisitions by horizontal gene transfer.</title>
        <authorList>
            <person name="Misner I."/>
            <person name="Blouin N."/>
            <person name="Leonard G."/>
            <person name="Richards T.A."/>
            <person name="Lane C.E."/>
        </authorList>
    </citation>
    <scope>NUCLEOTIDE SEQUENCE [LARGE SCALE GENOMIC DNA]</scope>
    <source>
        <strain evidence="14 15">ATCC 48635</strain>
    </source>
</reference>
<dbReference type="Pfam" id="PF10162">
    <property type="entry name" value="G8"/>
    <property type="match status" value="1"/>
</dbReference>
<keyword evidence="12" id="KW-0732">Signal</keyword>
<evidence type="ECO:0000256" key="6">
    <source>
        <dbReference type="ARBA" id="ARBA00022801"/>
    </source>
</evidence>
<evidence type="ECO:0000256" key="1">
    <source>
        <dbReference type="ARBA" id="ARBA00004167"/>
    </source>
</evidence>
<evidence type="ECO:0000256" key="3">
    <source>
        <dbReference type="ARBA" id="ARBA00007586"/>
    </source>
</evidence>
<keyword evidence="15" id="KW-1185">Reference proteome</keyword>
<evidence type="ECO:0000256" key="4">
    <source>
        <dbReference type="ARBA" id="ARBA00022475"/>
    </source>
</evidence>
<evidence type="ECO:0000256" key="10">
    <source>
        <dbReference type="ARBA" id="ARBA00023295"/>
    </source>
</evidence>
<keyword evidence="7 11" id="KW-1133">Transmembrane helix</keyword>
<evidence type="ECO:0000256" key="5">
    <source>
        <dbReference type="ARBA" id="ARBA00022692"/>
    </source>
</evidence>
<protein>
    <submittedName>
        <fullName evidence="14">Transmembrane protein</fullName>
    </submittedName>
</protein>
<feature type="domain" description="G8" evidence="13">
    <location>
        <begin position="19"/>
        <end position="139"/>
    </location>
</feature>
<dbReference type="AlphaFoldDB" id="A0A1V9Z3F6"/>
<comment type="caution">
    <text evidence="14">The sequence shown here is derived from an EMBL/GenBank/DDBJ whole genome shotgun (WGS) entry which is preliminary data.</text>
</comment>
<dbReference type="Proteomes" id="UP000243579">
    <property type="component" value="Unassembled WGS sequence"/>
</dbReference>
<keyword evidence="4" id="KW-1003">Cell membrane</keyword>
<feature type="chain" id="PRO_5010726139" evidence="12">
    <location>
        <begin position="23"/>
        <end position="1079"/>
    </location>
</feature>
<dbReference type="InterPro" id="IPR052252">
    <property type="entry name" value="CEMIP/CEMIP2"/>
</dbReference>
<comment type="subcellular location">
    <subcellularLocation>
        <location evidence="2">Cell membrane</location>
    </subcellularLocation>
    <subcellularLocation>
        <location evidence="1">Membrane</location>
        <topology evidence="1">Single-pass membrane protein</topology>
    </subcellularLocation>
</comment>
<keyword evidence="10" id="KW-0326">Glycosidase</keyword>
<dbReference type="PROSITE" id="PS51484">
    <property type="entry name" value="G8"/>
    <property type="match status" value="1"/>
</dbReference>
<evidence type="ECO:0000256" key="8">
    <source>
        <dbReference type="ARBA" id="ARBA00023136"/>
    </source>
</evidence>
<dbReference type="Pfam" id="PF24605">
    <property type="entry name" value="CEMIP_X"/>
    <property type="match status" value="1"/>
</dbReference>
<dbReference type="EMBL" id="JNBR01000464">
    <property type="protein sequence ID" value="OQR92360.1"/>
    <property type="molecule type" value="Genomic_DNA"/>
</dbReference>
<feature type="signal peptide" evidence="12">
    <location>
        <begin position="1"/>
        <end position="22"/>
    </location>
</feature>
<dbReference type="GO" id="GO:0005886">
    <property type="term" value="C:plasma membrane"/>
    <property type="evidence" value="ECO:0007669"/>
    <property type="project" value="UniProtKB-SubCell"/>
</dbReference>
<evidence type="ECO:0000256" key="2">
    <source>
        <dbReference type="ARBA" id="ARBA00004236"/>
    </source>
</evidence>
<dbReference type="STRING" id="1202772.A0A1V9Z3F6"/>
<evidence type="ECO:0000313" key="15">
    <source>
        <dbReference type="Proteomes" id="UP000243579"/>
    </source>
</evidence>
<evidence type="ECO:0000256" key="12">
    <source>
        <dbReference type="SAM" id="SignalP"/>
    </source>
</evidence>
<proteinExistence type="inferred from homology"/>
<dbReference type="InterPro" id="IPR055400">
    <property type="entry name" value="CEMIP_X"/>
</dbReference>
<dbReference type="InterPro" id="IPR012334">
    <property type="entry name" value="Pectin_lyas_fold"/>
</dbReference>
<evidence type="ECO:0000256" key="11">
    <source>
        <dbReference type="SAM" id="Phobius"/>
    </source>
</evidence>
<keyword evidence="8 11" id="KW-0472">Membrane</keyword>
<evidence type="ECO:0000256" key="7">
    <source>
        <dbReference type="ARBA" id="ARBA00022989"/>
    </source>
</evidence>
<accession>A0A1V9Z3F6</accession>
<keyword evidence="6" id="KW-0378">Hydrolase</keyword>
<dbReference type="InterPro" id="IPR006626">
    <property type="entry name" value="PbH1"/>
</dbReference>